<keyword evidence="5 7" id="KW-0326">Glycosidase</keyword>
<dbReference type="GO" id="GO:0046576">
    <property type="term" value="F:rhamnogalacturonan alpha-L-rhamnopyranosyl-(1-&gt;4)-alpha-D-galactopyranosyluronide lyase activity"/>
    <property type="evidence" value="ECO:0007669"/>
    <property type="project" value="UniProtKB-ARBA"/>
</dbReference>
<organism evidence="8 9">
    <name type="scientific">Brassica cretica</name>
    <name type="common">Mustard</name>
    <dbReference type="NCBI Taxonomy" id="69181"/>
    <lineage>
        <taxon>Eukaryota</taxon>
        <taxon>Viridiplantae</taxon>
        <taxon>Streptophyta</taxon>
        <taxon>Embryophyta</taxon>
        <taxon>Tracheophyta</taxon>
        <taxon>Spermatophyta</taxon>
        <taxon>Magnoliopsida</taxon>
        <taxon>eudicotyledons</taxon>
        <taxon>Gunneridae</taxon>
        <taxon>Pentapetalae</taxon>
        <taxon>rosids</taxon>
        <taxon>malvids</taxon>
        <taxon>Brassicales</taxon>
        <taxon>Brassicaceae</taxon>
        <taxon>Brassiceae</taxon>
        <taxon>Brassica</taxon>
    </lineage>
</organism>
<evidence type="ECO:0000256" key="1">
    <source>
        <dbReference type="ARBA" id="ARBA00008834"/>
    </source>
</evidence>
<name>A0A8S9GCS0_BRACR</name>
<evidence type="ECO:0000256" key="3">
    <source>
        <dbReference type="ARBA" id="ARBA00023157"/>
    </source>
</evidence>
<reference evidence="8" key="1">
    <citation type="submission" date="2019-12" db="EMBL/GenBank/DDBJ databases">
        <title>Genome sequencing and annotation of Brassica cretica.</title>
        <authorList>
            <person name="Studholme D.J."/>
            <person name="Sarris P.F."/>
        </authorList>
    </citation>
    <scope>NUCLEOTIDE SEQUENCE</scope>
    <source>
        <strain evidence="8">PFS-001/15</strain>
        <tissue evidence="8">Leaf</tissue>
    </source>
</reference>
<feature type="active site" evidence="6">
    <location>
        <position position="114"/>
    </location>
</feature>
<evidence type="ECO:0000256" key="7">
    <source>
        <dbReference type="RuleBase" id="RU361169"/>
    </source>
</evidence>
<dbReference type="PANTHER" id="PTHR31736">
    <property type="match status" value="1"/>
</dbReference>
<evidence type="ECO:0000256" key="4">
    <source>
        <dbReference type="ARBA" id="ARBA00023180"/>
    </source>
</evidence>
<dbReference type="PANTHER" id="PTHR31736:SF19">
    <property type="entry name" value="PECTIN LYASE SUPERFAMILY PROTEIN-RELATED"/>
    <property type="match status" value="1"/>
</dbReference>
<dbReference type="InterPro" id="IPR012334">
    <property type="entry name" value="Pectin_lyas_fold"/>
</dbReference>
<gene>
    <name evidence="8" type="ORF">F2Q68_00029046</name>
</gene>
<evidence type="ECO:0000313" key="8">
    <source>
        <dbReference type="EMBL" id="KAF2543600.1"/>
    </source>
</evidence>
<evidence type="ECO:0000256" key="2">
    <source>
        <dbReference type="ARBA" id="ARBA00022801"/>
    </source>
</evidence>
<evidence type="ECO:0000313" key="9">
    <source>
        <dbReference type="Proteomes" id="UP000712281"/>
    </source>
</evidence>
<evidence type="ECO:0000256" key="6">
    <source>
        <dbReference type="PROSITE-ProRule" id="PRU10052"/>
    </source>
</evidence>
<dbReference type="Gene3D" id="2.160.20.10">
    <property type="entry name" value="Single-stranded right-handed beta-helix, Pectin lyase-like"/>
    <property type="match status" value="3"/>
</dbReference>
<dbReference type="Proteomes" id="UP000712281">
    <property type="component" value="Unassembled WGS sequence"/>
</dbReference>
<dbReference type="Pfam" id="PF00295">
    <property type="entry name" value="Glyco_hydro_28"/>
    <property type="match status" value="2"/>
</dbReference>
<evidence type="ECO:0000256" key="5">
    <source>
        <dbReference type="ARBA" id="ARBA00023295"/>
    </source>
</evidence>
<dbReference type="SUPFAM" id="SSF51126">
    <property type="entry name" value="Pectin lyase-like"/>
    <property type="match status" value="1"/>
</dbReference>
<dbReference type="GO" id="GO:0004650">
    <property type="term" value="F:polygalacturonase activity"/>
    <property type="evidence" value="ECO:0007669"/>
    <property type="project" value="InterPro"/>
</dbReference>
<accession>A0A8S9GCS0</accession>
<protein>
    <recommendedName>
        <fullName evidence="10">Polygalacturonase</fullName>
    </recommendedName>
</protein>
<comment type="similarity">
    <text evidence="1 7">Belongs to the glycosyl hydrolase 28 family.</text>
</comment>
<dbReference type="InterPro" id="IPR011050">
    <property type="entry name" value="Pectin_lyase_fold/virulence"/>
</dbReference>
<dbReference type="EMBL" id="QGKW02002005">
    <property type="protein sequence ID" value="KAF2543600.1"/>
    <property type="molecule type" value="Genomic_DNA"/>
</dbReference>
<keyword evidence="2 7" id="KW-0378">Hydrolase</keyword>
<keyword evidence="4" id="KW-0325">Glycoprotein</keyword>
<dbReference type="PROSITE" id="PS00502">
    <property type="entry name" value="POLYGALACTURONASE"/>
    <property type="match status" value="1"/>
</dbReference>
<dbReference type="AlphaFoldDB" id="A0A8S9GCS0"/>
<evidence type="ECO:0008006" key="10">
    <source>
        <dbReference type="Google" id="ProtNLM"/>
    </source>
</evidence>
<dbReference type="InterPro" id="IPR000743">
    <property type="entry name" value="Glyco_hydro_28"/>
</dbReference>
<proteinExistence type="inferred from homology"/>
<dbReference type="GO" id="GO:0005975">
    <property type="term" value="P:carbohydrate metabolic process"/>
    <property type="evidence" value="ECO:0007669"/>
    <property type="project" value="InterPro"/>
</dbReference>
<comment type="caution">
    <text evidence="8">The sequence shown here is derived from an EMBL/GenBank/DDBJ whole genome shotgun (WGS) entry which is preliminary data.</text>
</comment>
<keyword evidence="3" id="KW-1015">Disulfide bond</keyword>
<sequence>MFKNVESLFINGSGVLDPHGETWWRSVRHSQRPRTLSFKQCTDIIYNGLTQYNSPKNHISVYGCTNATLSNLTLLAPEKSPNTDGIGDDCIAITGGRGGSSDINITRVACGPGHGISIGSLGKGDIDDTGNAVKVSDVTFRYIEGTSASKIAIKLDCDENQGCHNIVMEHIKLTSAKPGKKLSAYCKFADVKASFVNIHIKCGLYPQLFPLFPPLPKII</sequence>